<comment type="similarity">
    <text evidence="2 10 12">Belongs to the GrpE family.</text>
</comment>
<comment type="subunit">
    <text evidence="3 10">Homodimer.</text>
</comment>
<dbReference type="STRING" id="671072.PL9214290598"/>
<evidence type="ECO:0000256" key="14">
    <source>
        <dbReference type="SAM" id="MobiDB-lite"/>
    </source>
</evidence>
<dbReference type="Gene3D" id="3.90.20.20">
    <property type="match status" value="1"/>
</dbReference>
<reference evidence="16" key="1">
    <citation type="submission" date="2015-10" db="EMBL/GenBank/DDBJ databases">
        <authorList>
            <person name="Regsiter A."/>
            <person name="william w."/>
        </authorList>
    </citation>
    <scope>NUCLEOTIDE SEQUENCE [LARGE SCALE GENOMIC DNA]</scope>
</reference>
<accession>A0A1J1LEL4</accession>
<feature type="region of interest" description="Disordered" evidence="14">
    <location>
        <begin position="1"/>
        <end position="68"/>
    </location>
</feature>
<dbReference type="FunFam" id="2.30.22.10:FF:000001">
    <property type="entry name" value="Protein GrpE"/>
    <property type="match status" value="1"/>
</dbReference>
<dbReference type="GO" id="GO:0006457">
    <property type="term" value="P:protein folding"/>
    <property type="evidence" value="ECO:0007669"/>
    <property type="project" value="InterPro"/>
</dbReference>
<dbReference type="AlphaFoldDB" id="A0A1J1LEL4"/>
<feature type="compositionally biased region" description="Polar residues" evidence="14">
    <location>
        <begin position="1"/>
        <end position="44"/>
    </location>
</feature>
<dbReference type="GO" id="GO:0005737">
    <property type="term" value="C:cytoplasm"/>
    <property type="evidence" value="ECO:0007669"/>
    <property type="project" value="UniProtKB-SubCell"/>
</dbReference>
<dbReference type="InterPro" id="IPR009012">
    <property type="entry name" value="GrpE_head"/>
</dbReference>
<dbReference type="SUPFAM" id="SSF51064">
    <property type="entry name" value="Head domain of nucleotide exchange factor GrpE"/>
    <property type="match status" value="1"/>
</dbReference>
<evidence type="ECO:0000256" key="6">
    <source>
        <dbReference type="ARBA" id="ARBA00023186"/>
    </source>
</evidence>
<dbReference type="GO" id="GO:0000774">
    <property type="term" value="F:adenyl-nucleotide exchange factor activity"/>
    <property type="evidence" value="ECO:0007669"/>
    <property type="project" value="InterPro"/>
</dbReference>
<keyword evidence="6 10" id="KW-0143">Chaperone</keyword>
<comment type="subcellular location">
    <subcellularLocation>
        <location evidence="1 10">Cytoplasm</location>
    </subcellularLocation>
</comment>
<evidence type="ECO:0000256" key="9">
    <source>
        <dbReference type="ARBA" id="ARBA00076414"/>
    </source>
</evidence>
<dbReference type="RefSeq" id="WP_072717944.1">
    <property type="nucleotide sequence ID" value="NZ_LN889782.1"/>
</dbReference>
<dbReference type="SUPFAM" id="SSF58014">
    <property type="entry name" value="Coiled-coil domain of nucleotide exchange factor GrpE"/>
    <property type="match status" value="1"/>
</dbReference>
<dbReference type="HAMAP" id="MF_01151">
    <property type="entry name" value="GrpE"/>
    <property type="match status" value="1"/>
</dbReference>
<evidence type="ECO:0000256" key="7">
    <source>
        <dbReference type="ARBA" id="ARBA00053401"/>
    </source>
</evidence>
<dbReference type="PANTHER" id="PTHR21237">
    <property type="entry name" value="GRPE PROTEIN"/>
    <property type="match status" value="1"/>
</dbReference>
<proteinExistence type="inferred from homology"/>
<evidence type="ECO:0000256" key="5">
    <source>
        <dbReference type="ARBA" id="ARBA00023016"/>
    </source>
</evidence>
<dbReference type="PRINTS" id="PR00773">
    <property type="entry name" value="GRPEPROTEIN"/>
</dbReference>
<dbReference type="InterPro" id="IPR000740">
    <property type="entry name" value="GrpE"/>
</dbReference>
<dbReference type="PROSITE" id="PS01071">
    <property type="entry name" value="GRPE"/>
    <property type="match status" value="1"/>
</dbReference>
<dbReference type="CDD" id="cd00446">
    <property type="entry name" value="GrpE"/>
    <property type="match status" value="1"/>
</dbReference>
<dbReference type="EMBL" id="CZDF01000132">
    <property type="protein sequence ID" value="CUR31007.1"/>
    <property type="molecule type" value="Genomic_DNA"/>
</dbReference>
<dbReference type="NCBIfam" id="NF010741">
    <property type="entry name" value="PRK14143.1"/>
    <property type="match status" value="1"/>
</dbReference>
<evidence type="ECO:0000256" key="8">
    <source>
        <dbReference type="ARBA" id="ARBA00072274"/>
    </source>
</evidence>
<evidence type="ECO:0000256" key="4">
    <source>
        <dbReference type="ARBA" id="ARBA00022490"/>
    </source>
</evidence>
<evidence type="ECO:0000256" key="13">
    <source>
        <dbReference type="SAM" id="Coils"/>
    </source>
</evidence>
<organism evidence="15 16">
    <name type="scientific">Planktothrix tepida PCC 9214</name>
    <dbReference type="NCBI Taxonomy" id="671072"/>
    <lineage>
        <taxon>Bacteria</taxon>
        <taxon>Bacillati</taxon>
        <taxon>Cyanobacteriota</taxon>
        <taxon>Cyanophyceae</taxon>
        <taxon>Oscillatoriophycideae</taxon>
        <taxon>Oscillatoriales</taxon>
        <taxon>Microcoleaceae</taxon>
        <taxon>Planktothrix</taxon>
    </lineage>
</organism>
<dbReference type="PANTHER" id="PTHR21237:SF23">
    <property type="entry name" value="GRPE PROTEIN HOMOLOG, MITOCHONDRIAL"/>
    <property type="match status" value="1"/>
</dbReference>
<keyword evidence="4 10" id="KW-0963">Cytoplasm</keyword>
<evidence type="ECO:0000256" key="1">
    <source>
        <dbReference type="ARBA" id="ARBA00004496"/>
    </source>
</evidence>
<dbReference type="Pfam" id="PF01025">
    <property type="entry name" value="GrpE"/>
    <property type="match status" value="1"/>
</dbReference>
<dbReference type="InterPro" id="IPR013805">
    <property type="entry name" value="GrpE_CC"/>
</dbReference>
<keyword evidence="5 10" id="KW-0346">Stress response</keyword>
<evidence type="ECO:0000313" key="16">
    <source>
        <dbReference type="Proteomes" id="UP000184315"/>
    </source>
</evidence>
<dbReference type="GO" id="GO:0042803">
    <property type="term" value="F:protein homodimerization activity"/>
    <property type="evidence" value="ECO:0007669"/>
    <property type="project" value="InterPro"/>
</dbReference>
<evidence type="ECO:0000256" key="12">
    <source>
        <dbReference type="RuleBase" id="RU004478"/>
    </source>
</evidence>
<evidence type="ECO:0000256" key="2">
    <source>
        <dbReference type="ARBA" id="ARBA00009054"/>
    </source>
</evidence>
<dbReference type="Gene3D" id="2.30.22.10">
    <property type="entry name" value="Head domain of nucleotide exchange factor GrpE"/>
    <property type="match status" value="1"/>
</dbReference>
<protein>
    <recommendedName>
        <fullName evidence="8 10">Protein GrpE</fullName>
    </recommendedName>
    <alternativeName>
        <fullName evidence="9 10">HSP-70 cofactor</fullName>
    </alternativeName>
</protein>
<name>A0A1J1LEL4_9CYAN</name>
<keyword evidence="13" id="KW-0175">Coiled coil</keyword>
<dbReference type="OrthoDB" id="9812586at2"/>
<dbReference type="GO" id="GO:0051082">
    <property type="term" value="F:unfolded protein binding"/>
    <property type="evidence" value="ECO:0007669"/>
    <property type="project" value="TreeGrafter"/>
</dbReference>
<sequence length="248" mass="27148">MMPNSTANTPDELTGQSYSTSESDVPNSDNLDAEGTTATESSSYPEVGTDESATEAPSEKTFGQEIESTGEGLHAEVMALAEANAALKAQLEDVSGQYRRLAADFENFRKRTQKEKEELEITIKGSTLKPLLPVVDNFDRARSQIKPQTDSEMNIHKSYQGVYKLMVDCLKQLGVSVMRPEGQPFDPNLHEAVMREATDAYPEGTVIEDLMHGYQLGEKVLRHAMVKVATAPEPDSTESTAEETPSEA</sequence>
<evidence type="ECO:0000256" key="10">
    <source>
        <dbReference type="HAMAP-Rule" id="MF_01151"/>
    </source>
</evidence>
<feature type="coiled-coil region" evidence="13">
    <location>
        <begin position="84"/>
        <end position="129"/>
    </location>
</feature>
<keyword evidence="16" id="KW-1185">Reference proteome</keyword>
<comment type="function">
    <text evidence="7 10 11">Participates actively in the response to hyperosmotic and heat shock by preventing the aggregation of stress-denatured proteins, in association with DnaK and GrpE. It is the nucleotide exchange factor for DnaK and may function as a thermosensor. Unfolded proteins bind initially to DnaJ; upon interaction with the DnaJ-bound protein, DnaK hydrolyzes its bound ATP, resulting in the formation of a stable complex. GrpE releases ADP from DnaK; ATP binding to DnaK triggers the release of the substrate protein, thus completing the reaction cycle. Several rounds of ATP-dependent interactions between DnaJ, DnaK and GrpE are required for fully efficient folding.</text>
</comment>
<evidence type="ECO:0000313" key="15">
    <source>
        <dbReference type="EMBL" id="CUR31007.1"/>
    </source>
</evidence>
<gene>
    <name evidence="10 15" type="primary">grpE</name>
    <name evidence="15" type="ORF">PL9214290598</name>
</gene>
<evidence type="ECO:0000256" key="11">
    <source>
        <dbReference type="RuleBase" id="RU000639"/>
    </source>
</evidence>
<evidence type="ECO:0000256" key="3">
    <source>
        <dbReference type="ARBA" id="ARBA00011738"/>
    </source>
</evidence>
<dbReference type="Proteomes" id="UP000184315">
    <property type="component" value="Unassembled WGS sequence"/>
</dbReference>
<dbReference type="GO" id="GO:0051087">
    <property type="term" value="F:protein-folding chaperone binding"/>
    <property type="evidence" value="ECO:0007669"/>
    <property type="project" value="InterPro"/>
</dbReference>